<reference evidence="4" key="1">
    <citation type="submission" date="2025-08" db="UniProtKB">
        <authorList>
            <consortium name="RefSeq"/>
        </authorList>
    </citation>
    <scope>IDENTIFICATION</scope>
</reference>
<evidence type="ECO:0000259" key="2">
    <source>
        <dbReference type="Pfam" id="PF12436"/>
    </source>
</evidence>
<organism evidence="3 4">
    <name type="scientific">Diaphorina citri</name>
    <name type="common">Asian citrus psyllid</name>
    <dbReference type="NCBI Taxonomy" id="121845"/>
    <lineage>
        <taxon>Eukaryota</taxon>
        <taxon>Metazoa</taxon>
        <taxon>Ecdysozoa</taxon>
        <taxon>Arthropoda</taxon>
        <taxon>Hexapoda</taxon>
        <taxon>Insecta</taxon>
        <taxon>Pterygota</taxon>
        <taxon>Neoptera</taxon>
        <taxon>Paraneoptera</taxon>
        <taxon>Hemiptera</taxon>
        <taxon>Sternorrhyncha</taxon>
        <taxon>Psylloidea</taxon>
        <taxon>Psyllidae</taxon>
        <taxon>Diaphorininae</taxon>
        <taxon>Diaphorina</taxon>
    </lineage>
</organism>
<evidence type="ECO:0000256" key="1">
    <source>
        <dbReference type="ARBA" id="ARBA00022786"/>
    </source>
</evidence>
<dbReference type="Pfam" id="PF12436">
    <property type="entry name" value="USP7_ICP0_bdg"/>
    <property type="match status" value="1"/>
</dbReference>
<dbReference type="Proteomes" id="UP000079169">
    <property type="component" value="Unplaced"/>
</dbReference>
<dbReference type="GeneID" id="113472427"/>
<dbReference type="RefSeq" id="XP_026687983.1">
    <property type="nucleotide sequence ID" value="XM_026832182.1"/>
</dbReference>
<dbReference type="Gene3D" id="2.20.210.10">
    <property type="entry name" value="ubp-family deubiquitinating enzyme superfamily"/>
    <property type="match status" value="1"/>
</dbReference>
<protein>
    <submittedName>
        <fullName evidence="4">Ubiquitin carboxyl-terminal hydrolase 7-like</fullName>
    </submittedName>
</protein>
<keyword evidence="1" id="KW-0833">Ubl conjugation pathway</keyword>
<evidence type="ECO:0000313" key="4">
    <source>
        <dbReference type="RefSeq" id="XP_026687983.1"/>
    </source>
</evidence>
<dbReference type="KEGG" id="dci:113472427"/>
<dbReference type="AlphaFoldDB" id="A0A3Q0JLG2"/>
<dbReference type="Gene3D" id="3.10.20.90">
    <property type="entry name" value="Phosphatidylinositol 3-kinase Catalytic Subunit, Chain A, domain 1"/>
    <property type="match status" value="1"/>
</dbReference>
<evidence type="ECO:0000313" key="3">
    <source>
        <dbReference type="Proteomes" id="UP000079169"/>
    </source>
</evidence>
<proteinExistence type="predicted"/>
<feature type="domain" description="Ubiquitin carboxyl-terminal hydrolase 7 ICP0-binding" evidence="2">
    <location>
        <begin position="56"/>
        <end position="237"/>
    </location>
</feature>
<dbReference type="InterPro" id="IPR038765">
    <property type="entry name" value="Papain-like_cys_pep_sf"/>
</dbReference>
<dbReference type="GO" id="GO:0140096">
    <property type="term" value="F:catalytic activity, acting on a protein"/>
    <property type="evidence" value="ECO:0007669"/>
    <property type="project" value="UniProtKB-ARBA"/>
</dbReference>
<accession>A0A3Q0JLG2</accession>
<keyword evidence="3" id="KW-1185">Reference proteome</keyword>
<dbReference type="SUPFAM" id="SSF54001">
    <property type="entry name" value="Cysteine proteinases"/>
    <property type="match status" value="1"/>
</dbReference>
<gene>
    <name evidence="4" type="primary">LOC113472427</name>
</gene>
<feature type="non-terminal residue" evidence="4">
    <location>
        <position position="302"/>
    </location>
</feature>
<sequence>MNVNVFLEDMFEGYQGSDLCDPDKCIPRLFKVRKNMTLDKLLEEIAKTLGYPVEQIRLWPLQTRQNNTTRPSYLDLEKDASKSVLDASTQSPWPVWVETLSPEEGGEAGGGVKKSTALPPFDKDAEVLFFFKLYEPRRKQISYLGHAYLHMTESIDKIVELVNSRAGYPASTKLVVYEEIQANMIRPLHPGARTLDSALENIMDGDILIFQKEEDGALAATGPNELPTVRDYFQLIVYVLESFKDYIEPEVLEGDNKYDAGVHGLQDAEKGVTFENLPPVLHLHLMRFQYDPVTDCSVKFND</sequence>
<dbReference type="PaxDb" id="121845-A0A3Q0JLG2"/>
<dbReference type="STRING" id="121845.A0A3Q0JLG2"/>
<dbReference type="InterPro" id="IPR024729">
    <property type="entry name" value="USP7_ICP0-binding_dom"/>
</dbReference>
<name>A0A3Q0JLG2_DIACI</name>